<comment type="caution">
    <text evidence="2">The sequence shown here is derived from an EMBL/GenBank/DDBJ whole genome shotgun (WGS) entry which is preliminary data.</text>
</comment>
<dbReference type="Proteomes" id="UP000621930">
    <property type="component" value="Unassembled WGS sequence"/>
</dbReference>
<organism evidence="2 3">
    <name type="scientific">Acinetobacter pecorum</name>
    <dbReference type="NCBI Taxonomy" id="2762215"/>
    <lineage>
        <taxon>Bacteria</taxon>
        <taxon>Pseudomonadati</taxon>
        <taxon>Pseudomonadota</taxon>
        <taxon>Gammaproteobacteria</taxon>
        <taxon>Moraxellales</taxon>
        <taxon>Moraxellaceae</taxon>
        <taxon>Acinetobacter</taxon>
    </lineage>
</organism>
<dbReference type="EMBL" id="JACSPT010000008">
    <property type="protein sequence ID" value="MBD8009291.1"/>
    <property type="molecule type" value="Genomic_DNA"/>
</dbReference>
<dbReference type="RefSeq" id="WP_191730885.1">
    <property type="nucleotide sequence ID" value="NZ_JACSPT010000008.1"/>
</dbReference>
<evidence type="ECO:0000313" key="3">
    <source>
        <dbReference type="Proteomes" id="UP000621930"/>
    </source>
</evidence>
<keyword evidence="1" id="KW-0732">Signal</keyword>
<gene>
    <name evidence="2" type="ORF">H9629_08055</name>
</gene>
<evidence type="ECO:0000256" key="1">
    <source>
        <dbReference type="SAM" id="SignalP"/>
    </source>
</evidence>
<accession>A0ABR8VXZ7</accession>
<keyword evidence="3" id="KW-1185">Reference proteome</keyword>
<protein>
    <recommendedName>
        <fullName evidence="4">Lipoprotein</fullName>
    </recommendedName>
</protein>
<name>A0ABR8VXZ7_9GAMM</name>
<evidence type="ECO:0000313" key="2">
    <source>
        <dbReference type="EMBL" id="MBD8009291.1"/>
    </source>
</evidence>
<evidence type="ECO:0008006" key="4">
    <source>
        <dbReference type="Google" id="ProtNLM"/>
    </source>
</evidence>
<feature type="chain" id="PRO_5045321728" description="Lipoprotein" evidence="1">
    <location>
        <begin position="22"/>
        <end position="156"/>
    </location>
</feature>
<reference evidence="2 3" key="1">
    <citation type="submission" date="2020-08" db="EMBL/GenBank/DDBJ databases">
        <title>A Genomic Blueprint of the Chicken Gut Microbiome.</title>
        <authorList>
            <person name="Gilroy R."/>
            <person name="Ravi A."/>
            <person name="Getino M."/>
            <person name="Pursley I."/>
            <person name="Horton D.L."/>
            <person name="Alikhan N.-F."/>
            <person name="Baker D."/>
            <person name="Gharbi K."/>
            <person name="Hall N."/>
            <person name="Watson M."/>
            <person name="Adriaenssens E.M."/>
            <person name="Foster-Nyarko E."/>
            <person name="Jarju S."/>
            <person name="Secka A."/>
            <person name="Antonio M."/>
            <person name="Oren A."/>
            <person name="Chaudhuri R."/>
            <person name="La Ragione R.M."/>
            <person name="Hildebrand F."/>
            <person name="Pallen M.J."/>
        </authorList>
    </citation>
    <scope>NUCLEOTIDE SEQUENCE [LARGE SCALE GENOMIC DNA]</scope>
    <source>
        <strain evidence="2 3">Sa1BUA6</strain>
    </source>
</reference>
<proteinExistence type="predicted"/>
<sequence>MIFNKFYIILLIFLTACNSSANQSIRKNIEEKVFELDLTNEGISAEGGGIELYKDRNFCSLLLNIYRENGQEKYNFKFKKNNLIETSYLKYRYKNGLLVTDDELKDLIADDSTNSDNDRELVSNKSFIGSTNKNIAKKFDMYKKRIPKSVLTKNCN</sequence>
<dbReference type="PROSITE" id="PS51257">
    <property type="entry name" value="PROKAR_LIPOPROTEIN"/>
    <property type="match status" value="1"/>
</dbReference>
<feature type="signal peptide" evidence="1">
    <location>
        <begin position="1"/>
        <end position="21"/>
    </location>
</feature>